<protein>
    <recommendedName>
        <fullName evidence="4">Transmembrane protein</fullName>
    </recommendedName>
</protein>
<dbReference type="OrthoDB" id="1638414at2759"/>
<name>A0A5N6QEN4_9ROSI</name>
<feature type="transmembrane region" description="Helical" evidence="1">
    <location>
        <begin position="7"/>
        <end position="27"/>
    </location>
</feature>
<reference evidence="2 3" key="1">
    <citation type="submission" date="2019-06" db="EMBL/GenBank/DDBJ databases">
        <title>A chromosomal-level reference genome of Carpinus fangiana (Coryloideae, Betulaceae).</title>
        <authorList>
            <person name="Yang X."/>
            <person name="Wang Z."/>
            <person name="Zhang L."/>
            <person name="Hao G."/>
            <person name="Liu J."/>
            <person name="Yang Y."/>
        </authorList>
    </citation>
    <scope>NUCLEOTIDE SEQUENCE [LARGE SCALE GENOMIC DNA]</scope>
    <source>
        <strain evidence="2">Cfa_2016G</strain>
        <tissue evidence="2">Leaf</tissue>
    </source>
</reference>
<dbReference type="EMBL" id="CM017321">
    <property type="protein sequence ID" value="KAE7997772.1"/>
    <property type="molecule type" value="Genomic_DNA"/>
</dbReference>
<evidence type="ECO:0000313" key="3">
    <source>
        <dbReference type="Proteomes" id="UP000327013"/>
    </source>
</evidence>
<keyword evidence="1" id="KW-0472">Membrane</keyword>
<sequence>MYVWRRNVFITATIVMFLFLIFMAMPLEATRPLGGTKPKYGAKMASFSSNHHTPVPPSGPNPCTYIPTPVFTFKPDCTIVIITV</sequence>
<organism evidence="2 3">
    <name type="scientific">Carpinus fangiana</name>
    <dbReference type="NCBI Taxonomy" id="176857"/>
    <lineage>
        <taxon>Eukaryota</taxon>
        <taxon>Viridiplantae</taxon>
        <taxon>Streptophyta</taxon>
        <taxon>Embryophyta</taxon>
        <taxon>Tracheophyta</taxon>
        <taxon>Spermatophyta</taxon>
        <taxon>Magnoliopsida</taxon>
        <taxon>eudicotyledons</taxon>
        <taxon>Gunneridae</taxon>
        <taxon>Pentapetalae</taxon>
        <taxon>rosids</taxon>
        <taxon>fabids</taxon>
        <taxon>Fagales</taxon>
        <taxon>Betulaceae</taxon>
        <taxon>Carpinus</taxon>
    </lineage>
</organism>
<keyword evidence="3" id="KW-1185">Reference proteome</keyword>
<proteinExistence type="predicted"/>
<accession>A0A5N6QEN4</accession>
<evidence type="ECO:0008006" key="4">
    <source>
        <dbReference type="Google" id="ProtNLM"/>
    </source>
</evidence>
<dbReference type="AlphaFoldDB" id="A0A5N6QEN4"/>
<evidence type="ECO:0000256" key="1">
    <source>
        <dbReference type="SAM" id="Phobius"/>
    </source>
</evidence>
<dbReference type="Proteomes" id="UP000327013">
    <property type="component" value="Chromosome 1"/>
</dbReference>
<keyword evidence="1" id="KW-1133">Transmembrane helix</keyword>
<gene>
    <name evidence="2" type="ORF">FH972_002376</name>
</gene>
<evidence type="ECO:0000313" key="2">
    <source>
        <dbReference type="EMBL" id="KAE7997772.1"/>
    </source>
</evidence>
<keyword evidence="1" id="KW-0812">Transmembrane</keyword>